<comment type="caution">
    <text evidence="3">The sequence shown here is derived from an EMBL/GenBank/DDBJ whole genome shotgun (WGS) entry which is preliminary data.</text>
</comment>
<evidence type="ECO:0000256" key="1">
    <source>
        <dbReference type="ARBA" id="ARBA00006739"/>
    </source>
</evidence>
<dbReference type="SUPFAM" id="SSF53448">
    <property type="entry name" value="Nucleotide-diphospho-sugar transferases"/>
    <property type="match status" value="1"/>
</dbReference>
<organism evidence="3 4">
    <name type="scientific">Listeria immobilis</name>
    <dbReference type="NCBI Taxonomy" id="2713502"/>
    <lineage>
        <taxon>Bacteria</taxon>
        <taxon>Bacillati</taxon>
        <taxon>Bacillota</taxon>
        <taxon>Bacilli</taxon>
        <taxon>Bacillales</taxon>
        <taxon>Listeriaceae</taxon>
        <taxon>Listeria</taxon>
    </lineage>
</organism>
<dbReference type="Gene3D" id="3.90.550.10">
    <property type="entry name" value="Spore Coat Polysaccharide Biosynthesis Protein SpsA, Chain A"/>
    <property type="match status" value="1"/>
</dbReference>
<dbReference type="InterPro" id="IPR029044">
    <property type="entry name" value="Nucleotide-diphossugar_trans"/>
</dbReference>
<accession>A0A7X0X8G0</accession>
<dbReference type="CDD" id="cd00761">
    <property type="entry name" value="Glyco_tranf_GTA_type"/>
    <property type="match status" value="1"/>
</dbReference>
<comment type="similarity">
    <text evidence="1">Belongs to the glycosyltransferase 2 family.</text>
</comment>
<dbReference type="EMBL" id="JAASTW010000011">
    <property type="protein sequence ID" value="MBC1489253.1"/>
    <property type="molecule type" value="Genomic_DNA"/>
</dbReference>
<dbReference type="PANTHER" id="PTHR22916">
    <property type="entry name" value="GLYCOSYLTRANSFERASE"/>
    <property type="match status" value="1"/>
</dbReference>
<feature type="domain" description="Glycosyltransferase 2-like" evidence="2">
    <location>
        <begin position="5"/>
        <end position="169"/>
    </location>
</feature>
<sequence length="457" mass="52793">MKFAIIIPFYNAEKRLKVSINSVIKQSYRFLEHVEVLLINDGSTDNSGIIANHYAEKYPNNIRVLNIPNGGPAKARNIGIHNVREDTDFVGFLDADDVLSSNMLEKMAAFLNQSNVNMVVPAFYYLDDFGKKQKIAPHKLNYRFKNGDRMVNIEEEPQAIHYYIGGTFLRYKSLQEFSFAEELYFGEDQLLITQFLLKNRTYGLIADAGYYYYRDMKQKGSLVSSSWKKNERYTAFLEKVYQTYIADSQKEFGSVIPYIKTLIAYHAKLFFYKENVYFKEVLSEAEQEGFVVELQRILKVVGANTILALDTPLVVKEMMLSIMRNGWPVQFEMEPLSEVPLVSIKEVYRIGKPAVVELSLEEQRQSLPNEGQFILGASTDSSSAKLITRKSDQKIWDISVRKAGSIERAVFNLKPFQNKVAIFYKDRYKKTSIIELRVMNSLLAKIKRNIKLKRDFK</sequence>
<dbReference type="PANTHER" id="PTHR22916:SF3">
    <property type="entry name" value="UDP-GLCNAC:BETAGAL BETA-1,3-N-ACETYLGLUCOSAMINYLTRANSFERASE-LIKE PROTEIN 1"/>
    <property type="match status" value="1"/>
</dbReference>
<dbReference type="RefSeq" id="WP_185381180.1">
    <property type="nucleotide sequence ID" value="NZ_JAASTW010000011.1"/>
</dbReference>
<evidence type="ECO:0000259" key="2">
    <source>
        <dbReference type="Pfam" id="PF00535"/>
    </source>
</evidence>
<dbReference type="InterPro" id="IPR001173">
    <property type="entry name" value="Glyco_trans_2-like"/>
</dbReference>
<dbReference type="Proteomes" id="UP000561617">
    <property type="component" value="Unassembled WGS sequence"/>
</dbReference>
<gene>
    <name evidence="3" type="ORF">HCJ38_09620</name>
</gene>
<evidence type="ECO:0000313" key="3">
    <source>
        <dbReference type="EMBL" id="MBC1489253.1"/>
    </source>
</evidence>
<evidence type="ECO:0000313" key="4">
    <source>
        <dbReference type="Proteomes" id="UP000561617"/>
    </source>
</evidence>
<proteinExistence type="inferred from homology"/>
<dbReference type="GO" id="GO:0016758">
    <property type="term" value="F:hexosyltransferase activity"/>
    <property type="evidence" value="ECO:0007669"/>
    <property type="project" value="UniProtKB-ARBA"/>
</dbReference>
<name>A0A7X0X8G0_9LIST</name>
<protein>
    <submittedName>
        <fullName evidence="3">Glycosyltransferase family 2 protein</fullName>
    </submittedName>
</protein>
<dbReference type="AlphaFoldDB" id="A0A7X0X8G0"/>
<keyword evidence="3" id="KW-0808">Transferase</keyword>
<reference evidence="3 4" key="1">
    <citation type="submission" date="2020-03" db="EMBL/GenBank/DDBJ databases">
        <title>Soil Listeria distribution.</title>
        <authorList>
            <person name="Liao J."/>
            <person name="Wiedmann M."/>
        </authorList>
    </citation>
    <scope>NUCLEOTIDE SEQUENCE [LARGE SCALE GENOMIC DNA]</scope>
    <source>
        <strain evidence="3 4">FSL L7-1554</strain>
    </source>
</reference>
<dbReference type="Pfam" id="PF00535">
    <property type="entry name" value="Glycos_transf_2"/>
    <property type="match status" value="1"/>
</dbReference>